<dbReference type="AlphaFoldDB" id="A0A3S5BXN3"/>
<sequence>CPDDQAHLSCDTTALDDSWPGLGSGTAANSAGDLSQLAVSSRLLPLDALSAEHLSHLRKLASKQLTRLRERFFPAHKALTAW</sequence>
<dbReference type="EMBL" id="CAAALY010061401">
    <property type="protein sequence ID" value="VEL23339.1"/>
    <property type="molecule type" value="Genomic_DNA"/>
</dbReference>
<proteinExistence type="predicted"/>
<evidence type="ECO:0000313" key="2">
    <source>
        <dbReference type="Proteomes" id="UP000784294"/>
    </source>
</evidence>
<name>A0A3S5BXN3_9PLAT</name>
<keyword evidence="2" id="KW-1185">Reference proteome</keyword>
<evidence type="ECO:0000313" key="1">
    <source>
        <dbReference type="EMBL" id="VEL23339.1"/>
    </source>
</evidence>
<comment type="caution">
    <text evidence="1">The sequence shown here is derived from an EMBL/GenBank/DDBJ whole genome shotgun (WGS) entry which is preliminary data.</text>
</comment>
<accession>A0A3S5BXN3</accession>
<feature type="non-terminal residue" evidence="1">
    <location>
        <position position="1"/>
    </location>
</feature>
<protein>
    <submittedName>
        <fullName evidence="1">Uncharacterized protein</fullName>
    </submittedName>
</protein>
<dbReference type="Proteomes" id="UP000784294">
    <property type="component" value="Unassembled WGS sequence"/>
</dbReference>
<gene>
    <name evidence="1" type="ORF">PXEA_LOCUS16779</name>
</gene>
<reference evidence="1" key="1">
    <citation type="submission" date="2018-11" db="EMBL/GenBank/DDBJ databases">
        <authorList>
            <consortium name="Pathogen Informatics"/>
        </authorList>
    </citation>
    <scope>NUCLEOTIDE SEQUENCE</scope>
</reference>
<organism evidence="1 2">
    <name type="scientific">Protopolystoma xenopodis</name>
    <dbReference type="NCBI Taxonomy" id="117903"/>
    <lineage>
        <taxon>Eukaryota</taxon>
        <taxon>Metazoa</taxon>
        <taxon>Spiralia</taxon>
        <taxon>Lophotrochozoa</taxon>
        <taxon>Platyhelminthes</taxon>
        <taxon>Monogenea</taxon>
        <taxon>Polyopisthocotylea</taxon>
        <taxon>Polystomatidea</taxon>
        <taxon>Polystomatidae</taxon>
        <taxon>Protopolystoma</taxon>
    </lineage>
</organism>